<evidence type="ECO:0000256" key="2">
    <source>
        <dbReference type="ARBA" id="ARBA00022801"/>
    </source>
</evidence>
<sequence>MTALDGSHHYRVTIGHPLVASFIQPDNRSAKPVIYMLDGTAALRALDETTLQGLHPGAPLPVIVTVAHDPEKRQQDRAKDYTPPVANTASPEDQQRYGGANNFWHFLEVAVKPYVAQRTLIDPQQQTLWGHSFGGLFALYTLFNHPQSYQRYVAADPSLWWQDGALLQDEAAYRQRSQRPTGELLVMHSSSRRSSDDLGDDATRRLAERLSALPELSVRYHDYFELHHGSVRPASIPSALRLAQGLKN</sequence>
<dbReference type="SUPFAM" id="SSF53474">
    <property type="entry name" value="alpha/beta-Hydrolases"/>
    <property type="match status" value="1"/>
</dbReference>
<dbReference type="InterPro" id="IPR029058">
    <property type="entry name" value="AB_hydrolase_fold"/>
</dbReference>
<feature type="compositionally biased region" description="Basic and acidic residues" evidence="3">
    <location>
        <begin position="71"/>
        <end position="80"/>
    </location>
</feature>
<reference evidence="4" key="2">
    <citation type="submission" date="2021-04" db="EMBL/GenBank/DDBJ databases">
        <authorList>
            <person name="Gilroy R."/>
        </authorList>
    </citation>
    <scope>NUCLEOTIDE SEQUENCE</scope>
    <source>
        <strain evidence="4">9264</strain>
    </source>
</reference>
<dbReference type="Gene3D" id="3.40.50.1820">
    <property type="entry name" value="alpha/beta hydrolase"/>
    <property type="match status" value="1"/>
</dbReference>
<organism evidence="4 5">
    <name type="scientific">Candidatus Paenalcaligenes intestinipullorum</name>
    <dbReference type="NCBI Taxonomy" id="2838718"/>
    <lineage>
        <taxon>Bacteria</taxon>
        <taxon>Pseudomonadati</taxon>
        <taxon>Pseudomonadota</taxon>
        <taxon>Betaproteobacteria</taxon>
        <taxon>Burkholderiales</taxon>
        <taxon>Alcaligenaceae</taxon>
        <taxon>Paenalcaligenes</taxon>
    </lineage>
</organism>
<dbReference type="GO" id="GO:0016788">
    <property type="term" value="F:hydrolase activity, acting on ester bonds"/>
    <property type="evidence" value="ECO:0007669"/>
    <property type="project" value="TreeGrafter"/>
</dbReference>
<proteinExistence type="inferred from homology"/>
<name>A0A9D2RJJ4_9BURK</name>
<accession>A0A9D2RJJ4</accession>
<comment type="similarity">
    <text evidence="1">Belongs to the esterase D family.</text>
</comment>
<protein>
    <submittedName>
        <fullName evidence="4">Prolyl oligopeptidase family serine peptidase</fullName>
    </submittedName>
</protein>
<evidence type="ECO:0000313" key="4">
    <source>
        <dbReference type="EMBL" id="HJD44183.1"/>
    </source>
</evidence>
<dbReference type="InterPro" id="IPR052558">
    <property type="entry name" value="Siderophore_Hydrolase_D"/>
</dbReference>
<evidence type="ECO:0000313" key="5">
    <source>
        <dbReference type="Proteomes" id="UP000823889"/>
    </source>
</evidence>
<dbReference type="Pfam" id="PF00756">
    <property type="entry name" value="Esterase"/>
    <property type="match status" value="1"/>
</dbReference>
<dbReference type="Proteomes" id="UP000823889">
    <property type="component" value="Unassembled WGS sequence"/>
</dbReference>
<dbReference type="EMBL" id="DWUQ01000081">
    <property type="protein sequence ID" value="HJD44183.1"/>
    <property type="molecule type" value="Genomic_DNA"/>
</dbReference>
<dbReference type="InterPro" id="IPR000801">
    <property type="entry name" value="Esterase-like"/>
</dbReference>
<evidence type="ECO:0000256" key="1">
    <source>
        <dbReference type="ARBA" id="ARBA00005622"/>
    </source>
</evidence>
<gene>
    <name evidence="4" type="ORF">H9906_04040</name>
</gene>
<evidence type="ECO:0000256" key="3">
    <source>
        <dbReference type="SAM" id="MobiDB-lite"/>
    </source>
</evidence>
<feature type="region of interest" description="Disordered" evidence="3">
    <location>
        <begin position="71"/>
        <end position="94"/>
    </location>
</feature>
<comment type="caution">
    <text evidence="4">The sequence shown here is derived from an EMBL/GenBank/DDBJ whole genome shotgun (WGS) entry which is preliminary data.</text>
</comment>
<dbReference type="PANTHER" id="PTHR40841:SF2">
    <property type="entry name" value="SIDEROPHORE-DEGRADING ESTERASE (EUROFUNG)"/>
    <property type="match status" value="1"/>
</dbReference>
<keyword evidence="2" id="KW-0378">Hydrolase</keyword>
<dbReference type="AlphaFoldDB" id="A0A9D2RJJ4"/>
<reference evidence="4" key="1">
    <citation type="journal article" date="2021" name="PeerJ">
        <title>Extensive microbial diversity within the chicken gut microbiome revealed by metagenomics and culture.</title>
        <authorList>
            <person name="Gilroy R."/>
            <person name="Ravi A."/>
            <person name="Getino M."/>
            <person name="Pursley I."/>
            <person name="Horton D.L."/>
            <person name="Alikhan N.F."/>
            <person name="Baker D."/>
            <person name="Gharbi K."/>
            <person name="Hall N."/>
            <person name="Watson M."/>
            <person name="Adriaenssens E.M."/>
            <person name="Foster-Nyarko E."/>
            <person name="Jarju S."/>
            <person name="Secka A."/>
            <person name="Antonio M."/>
            <person name="Oren A."/>
            <person name="Chaudhuri R.R."/>
            <person name="La Ragione R."/>
            <person name="Hildebrand F."/>
            <person name="Pallen M.J."/>
        </authorList>
    </citation>
    <scope>NUCLEOTIDE SEQUENCE</scope>
    <source>
        <strain evidence="4">9264</strain>
    </source>
</reference>
<dbReference type="PANTHER" id="PTHR40841">
    <property type="entry name" value="SIDEROPHORE TRIACETYLFUSARININE C ESTERASE"/>
    <property type="match status" value="1"/>
</dbReference>